<dbReference type="OrthoDB" id="9784466at2"/>
<dbReference type="NCBIfam" id="TIGR01490">
    <property type="entry name" value="HAD-SF-IB-hyp1"/>
    <property type="match status" value="1"/>
</dbReference>
<accession>A0A4S3K7B6</accession>
<reference evidence="5 6" key="1">
    <citation type="submission" date="2019-03" db="EMBL/GenBank/DDBJ databases">
        <title>Genomic Encyclopedia of Type Strains, Phase IV (KMG-IV): sequencing the most valuable type-strain genomes for metagenomic binning, comparative biology and taxonomic classification.</title>
        <authorList>
            <person name="Goeker M."/>
        </authorList>
    </citation>
    <scope>NUCLEOTIDE SEQUENCE [LARGE SCALE GENOMIC DNA]</scope>
    <source>
        <strain evidence="5 6">DSM 26377</strain>
    </source>
</reference>
<dbReference type="AlphaFoldDB" id="A0A4S3K7B6"/>
<proteinExistence type="predicted"/>
<evidence type="ECO:0000313" key="6">
    <source>
        <dbReference type="Proteomes" id="UP000295341"/>
    </source>
</evidence>
<sequence>MSALDEAIQRVLDGPKGPKIGAFFDYDGTLIDGYSAAAYFIDRIQRREMGRKELIDTLKLARKKDLTDAEFHEVIGKGILDWAGRTEDEMRALWKRLWLGKVGSTLFPEGWKLVRAHQKMGHTVAIASSATAYQIEPLAEEYGIEHVIATPVKIRNGKLTGGLSGAPTWGQGKADAVIAFSRTHKIDIANSYGYANGNEDIAFLKSVGNATAVQPKELLEKTANESGWAVLRFDPRKRGPAKAMARTVGAYGAMGLSFLAGLGMHRTHGNARKTVDWVTQAAADSAFAVLGVKLDVVGEEHLWAHRPCVFALNHQSKFDMFVMMQLVRRGFTGVAKAEARKVPGFGRFMEMAEVAFLDRSDSGKAVDALKPAVDRLKRGLSVCIAPEGTRSWTPKLGAFKKGPFHLAMQAGVPIVPVVIRNAGEIMGRNDQTMRSGVVQVAILPPVDVSGWKLTELNERIAEVRQMYVDTLENWPEKTA</sequence>
<evidence type="ECO:0000256" key="3">
    <source>
        <dbReference type="ARBA" id="ARBA00023315"/>
    </source>
</evidence>
<keyword evidence="6" id="KW-1185">Reference proteome</keyword>
<dbReference type="InterPro" id="IPR006385">
    <property type="entry name" value="HAD_hydro_SerB1"/>
</dbReference>
<dbReference type="SUPFAM" id="SSF69593">
    <property type="entry name" value="Glycerol-3-phosphate (1)-acyltransferase"/>
    <property type="match status" value="1"/>
</dbReference>
<dbReference type="EMBL" id="SOBT01000010">
    <property type="protein sequence ID" value="TDU26897.1"/>
    <property type="molecule type" value="Genomic_DNA"/>
</dbReference>
<dbReference type="InterPro" id="IPR002123">
    <property type="entry name" value="Plipid/glycerol_acylTrfase"/>
</dbReference>
<dbReference type="Proteomes" id="UP000295341">
    <property type="component" value="Unassembled WGS sequence"/>
</dbReference>
<gene>
    <name evidence="5" type="ORF">DFR24_3929</name>
</gene>
<evidence type="ECO:0000313" key="5">
    <source>
        <dbReference type="EMBL" id="TDU26897.1"/>
    </source>
</evidence>
<evidence type="ECO:0000256" key="1">
    <source>
        <dbReference type="ARBA" id="ARBA00005189"/>
    </source>
</evidence>
<comment type="caution">
    <text evidence="5">The sequence shown here is derived from an EMBL/GenBank/DDBJ whole genome shotgun (WGS) entry which is preliminary data.</text>
</comment>
<evidence type="ECO:0000259" key="4">
    <source>
        <dbReference type="SMART" id="SM00563"/>
    </source>
</evidence>
<dbReference type="PANTHER" id="PTHR10434:SF66">
    <property type="entry name" value="PHOSPHOLIPID_GLYCEROL ACYLTRANSFERASE DOMAIN-CONTAINING PROTEIN"/>
    <property type="match status" value="1"/>
</dbReference>
<dbReference type="Pfam" id="PF01553">
    <property type="entry name" value="Acyltransferase"/>
    <property type="match status" value="1"/>
</dbReference>
<dbReference type="Pfam" id="PF12710">
    <property type="entry name" value="HAD"/>
    <property type="match status" value="1"/>
</dbReference>
<dbReference type="SMART" id="SM00563">
    <property type="entry name" value="PlsC"/>
    <property type="match status" value="1"/>
</dbReference>
<dbReference type="Gene3D" id="3.40.50.1000">
    <property type="entry name" value="HAD superfamily/HAD-like"/>
    <property type="match status" value="1"/>
</dbReference>
<dbReference type="GO" id="GO:0006654">
    <property type="term" value="P:phosphatidic acid biosynthetic process"/>
    <property type="evidence" value="ECO:0007669"/>
    <property type="project" value="TreeGrafter"/>
</dbReference>
<dbReference type="RefSeq" id="WP_133883053.1">
    <property type="nucleotide sequence ID" value="NZ_MWIN01000009.1"/>
</dbReference>
<dbReference type="PANTHER" id="PTHR10434">
    <property type="entry name" value="1-ACYL-SN-GLYCEROL-3-PHOSPHATE ACYLTRANSFERASE"/>
    <property type="match status" value="1"/>
</dbReference>
<protein>
    <submittedName>
        <fullName evidence="5">Putative phosphoserine phosphatase/1-acylglycerol-3-phosphate O-acyltransferase</fullName>
    </submittedName>
</protein>
<dbReference type="NCBIfam" id="TIGR01488">
    <property type="entry name" value="HAD-SF-IB"/>
    <property type="match status" value="1"/>
</dbReference>
<comment type="pathway">
    <text evidence="1">Lipid metabolism.</text>
</comment>
<dbReference type="SUPFAM" id="SSF56784">
    <property type="entry name" value="HAD-like"/>
    <property type="match status" value="1"/>
</dbReference>
<dbReference type="Gene3D" id="1.20.1440.100">
    <property type="entry name" value="SG protein - dephosphorylation function"/>
    <property type="match status" value="1"/>
</dbReference>
<dbReference type="InterPro" id="IPR036412">
    <property type="entry name" value="HAD-like_sf"/>
</dbReference>
<dbReference type="InterPro" id="IPR023214">
    <property type="entry name" value="HAD_sf"/>
</dbReference>
<keyword evidence="2 5" id="KW-0808">Transferase</keyword>
<organism evidence="5 6">
    <name type="scientific">Panacagrimonas perspica</name>
    <dbReference type="NCBI Taxonomy" id="381431"/>
    <lineage>
        <taxon>Bacteria</taxon>
        <taxon>Pseudomonadati</taxon>
        <taxon>Pseudomonadota</taxon>
        <taxon>Gammaproteobacteria</taxon>
        <taxon>Nevskiales</taxon>
        <taxon>Nevskiaceae</taxon>
        <taxon>Panacagrimonas</taxon>
    </lineage>
</organism>
<evidence type="ECO:0000256" key="2">
    <source>
        <dbReference type="ARBA" id="ARBA00022679"/>
    </source>
</evidence>
<dbReference type="GO" id="GO:0003841">
    <property type="term" value="F:1-acylglycerol-3-phosphate O-acyltransferase activity"/>
    <property type="evidence" value="ECO:0007669"/>
    <property type="project" value="TreeGrafter"/>
</dbReference>
<name>A0A4S3K7B6_9GAMM</name>
<keyword evidence="3 5" id="KW-0012">Acyltransferase</keyword>
<feature type="domain" description="Phospholipid/glycerol acyltransferase" evidence="4">
    <location>
        <begin position="308"/>
        <end position="422"/>
    </location>
</feature>
<dbReference type="CDD" id="cd07989">
    <property type="entry name" value="LPLAT_AGPAT-like"/>
    <property type="match status" value="1"/>
</dbReference>